<evidence type="ECO:0000313" key="1">
    <source>
        <dbReference type="EMBL" id="HIU30244.1"/>
    </source>
</evidence>
<reference evidence="1" key="1">
    <citation type="submission" date="2020-10" db="EMBL/GenBank/DDBJ databases">
        <authorList>
            <person name="Gilroy R."/>
        </authorList>
    </citation>
    <scope>NUCLEOTIDE SEQUENCE</scope>
    <source>
        <strain evidence="1">CHK195-4489</strain>
    </source>
</reference>
<evidence type="ECO:0000313" key="2">
    <source>
        <dbReference type="Proteomes" id="UP000824089"/>
    </source>
</evidence>
<dbReference type="AlphaFoldDB" id="A0A9D1I8M8"/>
<comment type="caution">
    <text evidence="1">The sequence shown here is derived from an EMBL/GenBank/DDBJ whole genome shotgun (WGS) entry which is preliminary data.</text>
</comment>
<reference evidence="1" key="2">
    <citation type="journal article" date="2021" name="PeerJ">
        <title>Extensive microbial diversity within the chicken gut microbiome revealed by metagenomics and culture.</title>
        <authorList>
            <person name="Gilroy R."/>
            <person name="Ravi A."/>
            <person name="Getino M."/>
            <person name="Pursley I."/>
            <person name="Horton D.L."/>
            <person name="Alikhan N.F."/>
            <person name="Baker D."/>
            <person name="Gharbi K."/>
            <person name="Hall N."/>
            <person name="Watson M."/>
            <person name="Adriaenssens E.M."/>
            <person name="Foster-Nyarko E."/>
            <person name="Jarju S."/>
            <person name="Secka A."/>
            <person name="Antonio M."/>
            <person name="Oren A."/>
            <person name="Chaudhuri R.R."/>
            <person name="La Ragione R."/>
            <person name="Hildebrand F."/>
            <person name="Pallen M.J."/>
        </authorList>
    </citation>
    <scope>NUCLEOTIDE SEQUENCE</scope>
    <source>
        <strain evidence="1">CHK195-4489</strain>
    </source>
</reference>
<protein>
    <submittedName>
        <fullName evidence="1">FeoB-associated Cys-rich membrane protein</fullName>
    </submittedName>
</protein>
<dbReference type="Proteomes" id="UP000824089">
    <property type="component" value="Unassembled WGS sequence"/>
</dbReference>
<sequence length="44" mass="4911">MKVIPYLLAAAALAWGAYSLIKHFKNRKKQDCGGCHGDCDRCEK</sequence>
<organism evidence="1 2">
    <name type="scientific">Candidatus Egerieisoma faecipullorum</name>
    <dbReference type="NCBI Taxonomy" id="2840963"/>
    <lineage>
        <taxon>Bacteria</taxon>
        <taxon>Bacillati</taxon>
        <taxon>Bacillota</taxon>
        <taxon>Clostridia</taxon>
        <taxon>Eubacteriales</taxon>
        <taxon>Clostridiaceae</taxon>
        <taxon>Clostridiaceae incertae sedis</taxon>
        <taxon>Candidatus Egerieisoma</taxon>
    </lineage>
</organism>
<gene>
    <name evidence="1" type="ORF">IAD50_08125</name>
</gene>
<dbReference type="Pfam" id="PF12669">
    <property type="entry name" value="FeoB_associated"/>
    <property type="match status" value="1"/>
</dbReference>
<dbReference type="EMBL" id="DVMM01000178">
    <property type="protein sequence ID" value="HIU30244.1"/>
    <property type="molecule type" value="Genomic_DNA"/>
</dbReference>
<accession>A0A9D1I8M8</accession>
<proteinExistence type="predicted"/>
<name>A0A9D1I8M8_9CLOT</name>